<protein>
    <submittedName>
        <fullName evidence="2">Glycosyltransferase</fullName>
    </submittedName>
</protein>
<dbReference type="Proteomes" id="UP000267844">
    <property type="component" value="Unassembled WGS sequence"/>
</dbReference>
<evidence type="ECO:0000313" key="3">
    <source>
        <dbReference type="Proteomes" id="UP000267844"/>
    </source>
</evidence>
<dbReference type="CDD" id="cd03801">
    <property type="entry name" value="GT4_PimA-like"/>
    <property type="match status" value="1"/>
</dbReference>
<proteinExistence type="predicted"/>
<comment type="caution">
    <text evidence="2">The sequence shown here is derived from an EMBL/GenBank/DDBJ whole genome shotgun (WGS) entry which is preliminary data.</text>
</comment>
<dbReference type="Gene3D" id="3.40.50.2000">
    <property type="entry name" value="Glycogen Phosphorylase B"/>
    <property type="match status" value="2"/>
</dbReference>
<feature type="domain" description="Glycosyl transferase family 1" evidence="1">
    <location>
        <begin position="199"/>
        <end position="358"/>
    </location>
</feature>
<evidence type="ECO:0000313" key="2">
    <source>
        <dbReference type="EMBL" id="RRT93468.1"/>
    </source>
</evidence>
<dbReference type="AlphaFoldDB" id="A0A427BRL0"/>
<evidence type="ECO:0000259" key="1">
    <source>
        <dbReference type="Pfam" id="PF00534"/>
    </source>
</evidence>
<dbReference type="PANTHER" id="PTHR45947:SF15">
    <property type="entry name" value="TEICHURONIC ACID BIOSYNTHESIS GLYCOSYLTRANSFERASE TUAC-RELATED"/>
    <property type="match status" value="1"/>
</dbReference>
<dbReference type="GO" id="GO:0016757">
    <property type="term" value="F:glycosyltransferase activity"/>
    <property type="evidence" value="ECO:0007669"/>
    <property type="project" value="InterPro"/>
</dbReference>
<dbReference type="Pfam" id="PF00534">
    <property type="entry name" value="Glycos_transf_1"/>
    <property type="match status" value="1"/>
</dbReference>
<organism evidence="2 3">
    <name type="scientific">Empedobacter falsenii</name>
    <dbReference type="NCBI Taxonomy" id="343874"/>
    <lineage>
        <taxon>Bacteria</taxon>
        <taxon>Pseudomonadati</taxon>
        <taxon>Bacteroidota</taxon>
        <taxon>Flavobacteriia</taxon>
        <taxon>Flavobacteriales</taxon>
        <taxon>Weeksellaceae</taxon>
        <taxon>Empedobacter</taxon>
    </lineage>
</organism>
<dbReference type="InterPro" id="IPR050194">
    <property type="entry name" value="Glycosyltransferase_grp1"/>
</dbReference>
<name>A0A427BRL0_9FLAO</name>
<accession>A0A427BRL0</accession>
<gene>
    <name evidence="2" type="ORF">EGI89_03425</name>
</gene>
<dbReference type="RefSeq" id="WP_125349165.1">
    <property type="nucleotide sequence ID" value="NZ_RHPN01000004.1"/>
</dbReference>
<dbReference type="SUPFAM" id="SSF53756">
    <property type="entry name" value="UDP-Glycosyltransferase/glycogen phosphorylase"/>
    <property type="match status" value="1"/>
</dbReference>
<sequence>MKVLFVHDHPFVYLNDKVYSTGGLPSSVWDNYLLNENIEIFVYARNLQNRTAKSITSRSKVNFVLSKYYKSPKDFFINRIKLINEINIITQNIDVAIIRLPSFLGLIAIDECKKKNIPYLIEVVGNVYDSMSNYGNILGSFFANYIHKLNKNEIHKAKFALYVTQFYLQECYPCKNQTEFASDVEIEAGNIDNLNRRLQKIENFHKENKIIVGTIGNLEVKYKGYDVLLRSISLLKKEGLIVTYRIAGPGNNHEILKLAKILDIENQIEFTGSLNRNQIFSYLNELDLYIHPSYQEGLPRVVVEAMSKALPILASTIGGIPELIHSKYLHTPGDYNKLFLDLKKVLNDKDLLLSMAKENWNKACEYDKEVLITKRKNFISKFYNDSI</sequence>
<dbReference type="EMBL" id="RHPO01000004">
    <property type="protein sequence ID" value="RRT93468.1"/>
    <property type="molecule type" value="Genomic_DNA"/>
</dbReference>
<reference evidence="2 3" key="1">
    <citation type="submission" date="2018-10" db="EMBL/GenBank/DDBJ databases">
        <title>Transmission dynamics of multidrug resistant bacteria on intensive care unit surfaces.</title>
        <authorList>
            <person name="D'Souza A.W."/>
            <person name="Potter R.F."/>
            <person name="Wallace M."/>
            <person name="Shupe A."/>
            <person name="Patel S."/>
            <person name="Sun S."/>
            <person name="Gul D."/>
            <person name="Kwon J.H."/>
            <person name="Andleeb S."/>
            <person name="Burnham C.-A.D."/>
            <person name="Dantas G."/>
        </authorList>
    </citation>
    <scope>NUCLEOTIDE SEQUENCE [LARGE SCALE GENOMIC DNA]</scope>
    <source>
        <strain evidence="2 3">WF_348</strain>
    </source>
</reference>
<keyword evidence="2" id="KW-0808">Transferase</keyword>
<dbReference type="InterPro" id="IPR001296">
    <property type="entry name" value="Glyco_trans_1"/>
</dbReference>
<dbReference type="PANTHER" id="PTHR45947">
    <property type="entry name" value="SULFOQUINOVOSYL TRANSFERASE SQD2"/>
    <property type="match status" value="1"/>
</dbReference>